<dbReference type="RefSeq" id="WP_182302537.1">
    <property type="nucleotide sequence ID" value="NZ_CP041969.1"/>
</dbReference>
<name>A0A7G5BW43_9BACL</name>
<feature type="region of interest" description="Disordered" evidence="1">
    <location>
        <begin position="32"/>
        <end position="62"/>
    </location>
</feature>
<dbReference type="AlphaFoldDB" id="A0A7G5BW43"/>
<proteinExistence type="predicted"/>
<dbReference type="PANTHER" id="PTHR40590">
    <property type="entry name" value="CYTOPLASMIC PROTEIN-RELATED"/>
    <property type="match status" value="1"/>
</dbReference>
<evidence type="ECO:0000256" key="2">
    <source>
        <dbReference type="SAM" id="SignalP"/>
    </source>
</evidence>
<keyword evidence="2" id="KW-0732">Signal</keyword>
<dbReference type="KEGG" id="cchl:FPL14_08195"/>
<protein>
    <submittedName>
        <fullName evidence="3">TraB/GumN family protein</fullName>
    </submittedName>
</protein>
<dbReference type="PANTHER" id="PTHR40590:SF1">
    <property type="entry name" value="CYTOPLASMIC PROTEIN"/>
    <property type="match status" value="1"/>
</dbReference>
<dbReference type="Pfam" id="PF01963">
    <property type="entry name" value="TraB_PrgY_gumN"/>
    <property type="match status" value="1"/>
</dbReference>
<dbReference type="PROSITE" id="PS51257">
    <property type="entry name" value="PROKAR_LIPOPROTEIN"/>
    <property type="match status" value="1"/>
</dbReference>
<keyword evidence="4" id="KW-1185">Reference proteome</keyword>
<feature type="signal peptide" evidence="2">
    <location>
        <begin position="1"/>
        <end position="22"/>
    </location>
</feature>
<dbReference type="CDD" id="cd14789">
    <property type="entry name" value="Tiki"/>
    <property type="match status" value="1"/>
</dbReference>
<gene>
    <name evidence="3" type="ORF">FPL14_08195</name>
</gene>
<dbReference type="InterPro" id="IPR002816">
    <property type="entry name" value="TraB/PrgY/GumN_fam"/>
</dbReference>
<evidence type="ECO:0000256" key="1">
    <source>
        <dbReference type="SAM" id="MobiDB-lite"/>
    </source>
</evidence>
<dbReference type="EMBL" id="CP041969">
    <property type="protein sequence ID" value="QMV41177.1"/>
    <property type="molecule type" value="Genomic_DNA"/>
</dbReference>
<organism evidence="3 4">
    <name type="scientific">Cohnella cholangitidis</name>
    <dbReference type="NCBI Taxonomy" id="2598458"/>
    <lineage>
        <taxon>Bacteria</taxon>
        <taxon>Bacillati</taxon>
        <taxon>Bacillota</taxon>
        <taxon>Bacilli</taxon>
        <taxon>Bacillales</taxon>
        <taxon>Paenibacillaceae</taxon>
        <taxon>Cohnella</taxon>
    </lineage>
</organism>
<evidence type="ECO:0000313" key="3">
    <source>
        <dbReference type="EMBL" id="QMV41177.1"/>
    </source>
</evidence>
<feature type="compositionally biased region" description="Low complexity" evidence="1">
    <location>
        <begin position="33"/>
        <end position="48"/>
    </location>
</feature>
<accession>A0A7G5BW43</accession>
<feature type="chain" id="PRO_5038788252" evidence="2">
    <location>
        <begin position="23"/>
        <end position="341"/>
    </location>
</feature>
<sequence>MNRRAFRFALIWMILAAMTVLAACSGNAETLQTAETPTPPSASSTATEQPIASKQADVPEKSGSKGYLWKITGGKNSGYLAGTIHIARKEMYPLDADLERAIAQADYIALELDLTKVDQKKVLDMVNDKALLTDGTTLKDHVAEEDYAKFQSILKKSILSAGAAAFDKYEPWYAAMTLESLPAMKYMMYDGIDQYIAKQAHKDGKEIIELESMESQLGIFDGFSDEMQQLYFHQTVESAAAASIGLKQLLDMWTLGDLKLLKSTHDQFEKEGKKSMGEEFDEYNDSFLVKRNIGMVDKIDQMLNEGEAGTYLIAVGSLHMVGEQGLVSLLEDKGYTVEFIE</sequence>
<dbReference type="Proteomes" id="UP000515679">
    <property type="component" value="Chromosome"/>
</dbReference>
<reference evidence="3 4" key="1">
    <citation type="submission" date="2019-07" db="EMBL/GenBank/DDBJ databases">
        <authorList>
            <person name="Kim J.K."/>
            <person name="Cheong H.-M."/>
            <person name="Choi Y."/>
            <person name="Hwang K.J."/>
            <person name="Lee S."/>
            <person name="Choi C."/>
        </authorList>
    </citation>
    <scope>NUCLEOTIDE SEQUENCE [LARGE SCALE GENOMIC DNA]</scope>
    <source>
        <strain evidence="3 4">KS 22</strain>
    </source>
</reference>
<evidence type="ECO:0000313" key="4">
    <source>
        <dbReference type="Proteomes" id="UP000515679"/>
    </source>
</evidence>
<dbReference type="InterPro" id="IPR047111">
    <property type="entry name" value="YbaP-like"/>
</dbReference>